<dbReference type="EMBL" id="CP111026">
    <property type="protein sequence ID" value="WAR28823.1"/>
    <property type="molecule type" value="Genomic_DNA"/>
</dbReference>
<feature type="transmembrane region" description="Helical" evidence="1">
    <location>
        <begin position="424"/>
        <end position="445"/>
    </location>
</feature>
<keyword evidence="1" id="KW-0812">Transmembrane</keyword>
<name>A0ABY7G6K7_MYAAR</name>
<evidence type="ECO:0000256" key="1">
    <source>
        <dbReference type="SAM" id="Phobius"/>
    </source>
</evidence>
<evidence type="ECO:0000256" key="2">
    <source>
        <dbReference type="SAM" id="SignalP"/>
    </source>
</evidence>
<keyword evidence="4" id="KW-1185">Reference proteome</keyword>
<dbReference type="Proteomes" id="UP001164746">
    <property type="component" value="Chromosome 15"/>
</dbReference>
<accession>A0ABY7G6K7</accession>
<keyword evidence="2" id="KW-0732">Signal</keyword>
<feature type="chain" id="PRO_5046762104" evidence="2">
    <location>
        <begin position="21"/>
        <end position="459"/>
    </location>
</feature>
<protein>
    <submittedName>
        <fullName evidence="3">Uncharacterized protein</fullName>
    </submittedName>
</protein>
<proteinExistence type="predicted"/>
<gene>
    <name evidence="3" type="ORF">MAR_014527</name>
</gene>
<evidence type="ECO:0000313" key="4">
    <source>
        <dbReference type="Proteomes" id="UP001164746"/>
    </source>
</evidence>
<keyword evidence="1" id="KW-0472">Membrane</keyword>
<feature type="signal peptide" evidence="2">
    <location>
        <begin position="1"/>
        <end position="20"/>
    </location>
</feature>
<keyword evidence="1" id="KW-1133">Transmembrane helix</keyword>
<evidence type="ECO:0000313" key="3">
    <source>
        <dbReference type="EMBL" id="WAR28823.1"/>
    </source>
</evidence>
<sequence>MKPNLVSKVFLTLFASFAFGASVESNCDAENGPDGAAVCVRSGLLGTLVGRRQWAACVRGDYIESASGGNRKCPNSDTYCLYKCKDELKYAGIALTGLCDCDPESVERNVTSLPDRCYSPDNEDCSWFKECLQGQFPCTDEDGAAFVADAGERWCRLFSKGTEKLDAVGRTWVGEVRQCLQKSMIPFFRPYIQPECTEAKQVTFDLHKRCYAEPSPYAPKICDVGFDNWIKVMGIVKIALTKQTWLSGSEESNEALADAAAELIEKCGWDVSKYKILRLKLKRIGQRIMQFIPKLPFIIGKRIRNALRAKFSIDKYLVITFHLKDSSKQKRSVDEGEFSSVYVMVLSREQYDLHYSENDLGIESSSLSSIYKYVIKEIESGNLRTDPSDDYEVEAYTMCDDVTCSNPQNAINRSIEDLTPGQTALIVLMAIVCVLLVGVGAFYCARRPSAVYKEKYTKF</sequence>
<reference evidence="3" key="1">
    <citation type="submission" date="2022-11" db="EMBL/GenBank/DDBJ databases">
        <title>Centuries of genome instability and evolution in soft-shell clam transmissible cancer (bioRxiv).</title>
        <authorList>
            <person name="Hart S.F.M."/>
            <person name="Yonemitsu M.A."/>
            <person name="Giersch R.M."/>
            <person name="Beal B.F."/>
            <person name="Arriagada G."/>
            <person name="Davis B.W."/>
            <person name="Ostrander E.A."/>
            <person name="Goff S.P."/>
            <person name="Metzger M.J."/>
        </authorList>
    </citation>
    <scope>NUCLEOTIDE SEQUENCE</scope>
    <source>
        <strain evidence="3">MELC-2E11</strain>
        <tissue evidence="3">Siphon/mantle</tissue>
    </source>
</reference>
<organism evidence="3 4">
    <name type="scientific">Mya arenaria</name>
    <name type="common">Soft-shell clam</name>
    <dbReference type="NCBI Taxonomy" id="6604"/>
    <lineage>
        <taxon>Eukaryota</taxon>
        <taxon>Metazoa</taxon>
        <taxon>Spiralia</taxon>
        <taxon>Lophotrochozoa</taxon>
        <taxon>Mollusca</taxon>
        <taxon>Bivalvia</taxon>
        <taxon>Autobranchia</taxon>
        <taxon>Heteroconchia</taxon>
        <taxon>Euheterodonta</taxon>
        <taxon>Imparidentia</taxon>
        <taxon>Neoheterodontei</taxon>
        <taxon>Myida</taxon>
        <taxon>Myoidea</taxon>
        <taxon>Myidae</taxon>
        <taxon>Mya</taxon>
    </lineage>
</organism>